<keyword evidence="2 7" id="KW-0813">Transport</keyword>
<evidence type="ECO:0000256" key="4">
    <source>
        <dbReference type="ARBA" id="ARBA00022692"/>
    </source>
</evidence>
<evidence type="ECO:0000313" key="9">
    <source>
        <dbReference type="EMBL" id="CEO90243.1"/>
    </source>
</evidence>
<dbReference type="Proteomes" id="UP000046155">
    <property type="component" value="Unassembled WGS sequence"/>
</dbReference>
<evidence type="ECO:0000256" key="3">
    <source>
        <dbReference type="ARBA" id="ARBA00022475"/>
    </source>
</evidence>
<dbReference type="Pfam" id="PF00528">
    <property type="entry name" value="BPD_transp_1"/>
    <property type="match status" value="1"/>
</dbReference>
<proteinExistence type="inferred from homology"/>
<dbReference type="InterPro" id="IPR050366">
    <property type="entry name" value="BP-dependent_transpt_permease"/>
</dbReference>
<dbReference type="SUPFAM" id="SSF161098">
    <property type="entry name" value="MetI-like"/>
    <property type="match status" value="1"/>
</dbReference>
<dbReference type="EMBL" id="CDRZ01000277">
    <property type="protein sequence ID" value="CEO90243.1"/>
    <property type="molecule type" value="Genomic_DNA"/>
</dbReference>
<feature type="transmembrane region" description="Helical" evidence="7">
    <location>
        <begin position="279"/>
        <end position="300"/>
    </location>
</feature>
<evidence type="ECO:0000259" key="8">
    <source>
        <dbReference type="PROSITE" id="PS50928"/>
    </source>
</evidence>
<dbReference type="InterPro" id="IPR025966">
    <property type="entry name" value="OppC_N"/>
</dbReference>
<keyword evidence="5 7" id="KW-1133">Transmembrane helix</keyword>
<protein>
    <submittedName>
        <fullName evidence="9">Dipeptide ABC transporter (Permease)</fullName>
    </submittedName>
</protein>
<feature type="transmembrane region" description="Helical" evidence="7">
    <location>
        <begin position="173"/>
        <end position="190"/>
    </location>
</feature>
<evidence type="ECO:0000256" key="6">
    <source>
        <dbReference type="ARBA" id="ARBA00023136"/>
    </source>
</evidence>
<dbReference type="Pfam" id="PF12911">
    <property type="entry name" value="OppC_N"/>
    <property type="match status" value="1"/>
</dbReference>
<dbReference type="PANTHER" id="PTHR43386:SF22">
    <property type="entry name" value="OLIGOPEPTIDE TRANSPORT SYSTEM PERMEASE PROTEIN OPPC"/>
    <property type="match status" value="1"/>
</dbReference>
<keyword evidence="3" id="KW-1003">Cell membrane</keyword>
<sequence>MMVVDPISKMLFHPFTHKIGEDEAIVRPSTTYWQDAWRRLKMNKGAMAGLVIVILMLIMAIVGPYLTTFTYDAQQLSVEYTNLPSSSEHWFGTDDLGRDLFTRVWHGARVSLLIGFVSALVQFLIGVTYGGISGYLGGWVDEVMMRIVEVLSGIPFLLYVVLLMVVLEPGLHTILIALGAVYWLSMARLVRGQVLSLKEQEYVLAARALGASQWRIIFRHLIPNCMGPILVYSTLAIPEAIFAEAWLSFLGLGVSAPAASLGMLVSDGISSIRLYPWQLFYPAFFISLTILAFNIFGDGLRDALDPRLRK</sequence>
<keyword evidence="6 7" id="KW-0472">Membrane</keyword>
<dbReference type="AlphaFoldDB" id="A0A0B7MQ19"/>
<keyword evidence="4 7" id="KW-0812">Transmembrane</keyword>
<evidence type="ECO:0000256" key="1">
    <source>
        <dbReference type="ARBA" id="ARBA00004651"/>
    </source>
</evidence>
<evidence type="ECO:0000256" key="2">
    <source>
        <dbReference type="ARBA" id="ARBA00022448"/>
    </source>
</evidence>
<evidence type="ECO:0000256" key="5">
    <source>
        <dbReference type="ARBA" id="ARBA00022989"/>
    </source>
</evidence>
<accession>A0A0B7MQ19</accession>
<comment type="similarity">
    <text evidence="7">Belongs to the binding-protein-dependent transport system permease family.</text>
</comment>
<gene>
    <name evidence="9" type="primary">dppC</name>
    <name evidence="9" type="ORF">SSCH_770011</name>
</gene>
<reference evidence="10" key="1">
    <citation type="submission" date="2015-01" db="EMBL/GenBank/DDBJ databases">
        <authorList>
            <person name="Manzoor Shahid"/>
            <person name="Zubair Saima"/>
        </authorList>
    </citation>
    <scope>NUCLEOTIDE SEQUENCE [LARGE SCALE GENOMIC DNA]</scope>
    <source>
        <strain evidence="10">Sp3</strain>
    </source>
</reference>
<feature type="domain" description="ABC transmembrane type-1" evidence="8">
    <location>
        <begin position="108"/>
        <end position="297"/>
    </location>
</feature>
<dbReference type="PROSITE" id="PS50928">
    <property type="entry name" value="ABC_TM1"/>
    <property type="match status" value="1"/>
</dbReference>
<evidence type="ECO:0000256" key="7">
    <source>
        <dbReference type="RuleBase" id="RU363032"/>
    </source>
</evidence>
<comment type="subcellular location">
    <subcellularLocation>
        <location evidence="1 7">Cell membrane</location>
        <topology evidence="1 7">Multi-pass membrane protein</topology>
    </subcellularLocation>
</comment>
<dbReference type="InterPro" id="IPR000515">
    <property type="entry name" value="MetI-like"/>
</dbReference>
<dbReference type="Gene3D" id="1.10.3720.10">
    <property type="entry name" value="MetI-like"/>
    <property type="match status" value="1"/>
</dbReference>
<name>A0A0B7MQ19_9FIRM</name>
<dbReference type="InterPro" id="IPR035906">
    <property type="entry name" value="MetI-like_sf"/>
</dbReference>
<feature type="transmembrane region" description="Helical" evidence="7">
    <location>
        <begin position="148"/>
        <end position="167"/>
    </location>
</feature>
<feature type="transmembrane region" description="Helical" evidence="7">
    <location>
        <begin position="46"/>
        <end position="66"/>
    </location>
</feature>
<dbReference type="GO" id="GO:0005886">
    <property type="term" value="C:plasma membrane"/>
    <property type="evidence" value="ECO:0007669"/>
    <property type="project" value="UniProtKB-SubCell"/>
</dbReference>
<dbReference type="GO" id="GO:0055085">
    <property type="term" value="P:transmembrane transport"/>
    <property type="evidence" value="ECO:0007669"/>
    <property type="project" value="InterPro"/>
</dbReference>
<dbReference type="CDD" id="cd06261">
    <property type="entry name" value="TM_PBP2"/>
    <property type="match status" value="1"/>
</dbReference>
<dbReference type="PANTHER" id="PTHR43386">
    <property type="entry name" value="OLIGOPEPTIDE TRANSPORT SYSTEM PERMEASE PROTEIN APPC"/>
    <property type="match status" value="1"/>
</dbReference>
<feature type="transmembrane region" description="Helical" evidence="7">
    <location>
        <begin position="229"/>
        <end position="259"/>
    </location>
</feature>
<evidence type="ECO:0000313" key="10">
    <source>
        <dbReference type="Proteomes" id="UP000046155"/>
    </source>
</evidence>
<keyword evidence="10" id="KW-1185">Reference proteome</keyword>
<organism evidence="9 10">
    <name type="scientific">Syntrophaceticus schinkii</name>
    <dbReference type="NCBI Taxonomy" id="499207"/>
    <lineage>
        <taxon>Bacteria</taxon>
        <taxon>Bacillati</taxon>
        <taxon>Bacillota</taxon>
        <taxon>Clostridia</taxon>
        <taxon>Thermoanaerobacterales</taxon>
        <taxon>Thermoanaerobacterales Family III. Incertae Sedis</taxon>
        <taxon>Syntrophaceticus</taxon>
    </lineage>
</organism>
<feature type="transmembrane region" description="Helical" evidence="7">
    <location>
        <begin position="110"/>
        <end position="136"/>
    </location>
</feature>